<dbReference type="Proteomes" id="UP000535509">
    <property type="component" value="Unassembled WGS sequence"/>
</dbReference>
<reference evidence="5 6" key="1">
    <citation type="submission" date="2018-06" db="EMBL/GenBank/DDBJ databases">
        <authorList>
            <consortium name="PulseNet: The National Subtyping Network for Foodborne Disease Surveillance"/>
            <person name="Tarr C.L."/>
            <person name="Trees E."/>
            <person name="Katz L.S."/>
            <person name="Carleton-Romer H.A."/>
            <person name="Stroika S."/>
            <person name="Kucerova Z."/>
            <person name="Roache K.F."/>
            <person name="Sabol A.L."/>
            <person name="Besser J."/>
            <person name="Gerner-Smidt P."/>
        </authorList>
    </citation>
    <scope>NUCLEOTIDE SEQUENCE [LARGE SCALE GENOMIC DNA]</scope>
    <source>
        <strain evidence="5 6">PNUSAC001503</strain>
    </source>
</reference>
<dbReference type="InterPro" id="IPR050437">
    <property type="entry name" value="Ribos_protein_bS1-like"/>
</dbReference>
<keyword evidence="6" id="KW-1185">Reference proteome</keyword>
<dbReference type="CDD" id="cd04465">
    <property type="entry name" value="S1_RPS1_repeat_ec2_hs2"/>
    <property type="match status" value="1"/>
</dbReference>
<protein>
    <submittedName>
        <fullName evidence="5">30S ribosomal protein S1</fullName>
    </submittedName>
</protein>
<evidence type="ECO:0000313" key="5">
    <source>
        <dbReference type="EMBL" id="EAI8858961.1"/>
    </source>
</evidence>
<dbReference type="InterPro" id="IPR035104">
    <property type="entry name" value="Ribosomal_protein_S1-like"/>
</dbReference>
<dbReference type="PANTHER" id="PTHR10724">
    <property type="entry name" value="30S RIBOSOMAL PROTEIN S1"/>
    <property type="match status" value="1"/>
</dbReference>
<accession>A0A5L4LFZ9</accession>
<keyword evidence="2 5" id="KW-0689">Ribosomal protein</keyword>
<comment type="caution">
    <text evidence="5">The sequence shown here is derived from an EMBL/GenBank/DDBJ whole genome shotgun (WGS) entry which is preliminary data.</text>
</comment>
<proteinExistence type="inferred from homology"/>
<feature type="domain" description="S1 motif" evidence="4">
    <location>
        <begin position="289"/>
        <end position="359"/>
    </location>
</feature>
<dbReference type="AlphaFoldDB" id="A0A5L4LFZ9"/>
<comment type="similarity">
    <text evidence="1">Belongs to the bacterial ribosomal protein bS1 family.</text>
</comment>
<dbReference type="GO" id="GO:0003735">
    <property type="term" value="F:structural constituent of ribosome"/>
    <property type="evidence" value="ECO:0007669"/>
    <property type="project" value="TreeGrafter"/>
</dbReference>
<dbReference type="RefSeq" id="WP_011732137.1">
    <property type="nucleotide sequence ID" value="NZ_AACCWR020000029.1"/>
</dbReference>
<sequence length="557" mass="62624">MAEVNKIVRNDMSDKIDVEEDFAAMFEESLKAEESTICDGVIVNIKDDEVFVDVRKKSEGVMNISEITDDGGSLLYNIGDTIKVAITGSRNGRPIVSHKKALRKEKVKTFIDNFDENAENIYDIKIISKNKGGFVAISEDGIEFFMPKSQSGFRDSNQVMNKTFKAKVLKVDKNDQSIIVSRKKLLDEDRRKRKEAIANIIDNTDIIEGTIKKITTYGMFVDVGGIDGLVHYSEISYKGPVNPNTLYKEGDKVDVKIIKYDNDKKHLSLSIKAATPDPWDEIKDGLEVGDTIKVIVSNIEPYGAFVDLGNDIEGFLHISEISWDKNIKNPKDFIKENEELDVEVIEIDVNERRLRVSLKNLLPKPFDEFSSKFKEGDIVKGVVTTLTNFGAFVRVGALEGLLHNEDSSWDRNDKCKDILKTGDEIDVKIIKIDDKNQKISLSQKDLKDSPVTQYAKVHSVGDIVTGTVRDIKDFGIFVSLEGNVDALIRKEDIGSLDPLTLKAGDKIEAAIAFIDEKKNRIRLSVKRLARQKEREVLNEINDDDKMTLGDIIKEQLA</sequence>
<evidence type="ECO:0000256" key="2">
    <source>
        <dbReference type="ARBA" id="ARBA00022980"/>
    </source>
</evidence>
<feature type="domain" description="S1 motif" evidence="4">
    <location>
        <begin position="376"/>
        <end position="444"/>
    </location>
</feature>
<evidence type="ECO:0000256" key="3">
    <source>
        <dbReference type="ARBA" id="ARBA00023274"/>
    </source>
</evidence>
<evidence type="ECO:0000259" key="4">
    <source>
        <dbReference type="PROSITE" id="PS50126"/>
    </source>
</evidence>
<dbReference type="GO" id="GO:0022627">
    <property type="term" value="C:cytosolic small ribosomal subunit"/>
    <property type="evidence" value="ECO:0007669"/>
    <property type="project" value="TreeGrafter"/>
</dbReference>
<dbReference type="InterPro" id="IPR003029">
    <property type="entry name" value="S1_domain"/>
</dbReference>
<dbReference type="PROSITE" id="PS50126">
    <property type="entry name" value="S1"/>
    <property type="match status" value="6"/>
</dbReference>
<dbReference type="SUPFAM" id="SSF50249">
    <property type="entry name" value="Nucleic acid-binding proteins"/>
    <property type="match status" value="6"/>
</dbReference>
<dbReference type="NCBIfam" id="NF004956">
    <property type="entry name" value="PRK06299.1-6"/>
    <property type="match status" value="1"/>
</dbReference>
<evidence type="ECO:0000256" key="1">
    <source>
        <dbReference type="ARBA" id="ARBA00006767"/>
    </source>
</evidence>
<feature type="domain" description="S1 motif" evidence="4">
    <location>
        <begin position="204"/>
        <end position="272"/>
    </location>
</feature>
<feature type="domain" description="S1 motif" evidence="4">
    <location>
        <begin position="461"/>
        <end position="526"/>
    </location>
</feature>
<dbReference type="GeneID" id="61065075"/>
<feature type="domain" description="S1 motif" evidence="4">
    <location>
        <begin position="115"/>
        <end position="183"/>
    </location>
</feature>
<dbReference type="Pfam" id="PF00575">
    <property type="entry name" value="S1"/>
    <property type="match status" value="5"/>
</dbReference>
<name>A0A5L4LFZ9_CAMFE</name>
<dbReference type="EMBL" id="AABTCC010000008">
    <property type="protein sequence ID" value="EAI8858961.1"/>
    <property type="molecule type" value="Genomic_DNA"/>
</dbReference>
<evidence type="ECO:0000313" key="6">
    <source>
        <dbReference type="Proteomes" id="UP000535509"/>
    </source>
</evidence>
<dbReference type="GO" id="GO:0003729">
    <property type="term" value="F:mRNA binding"/>
    <property type="evidence" value="ECO:0007669"/>
    <property type="project" value="TreeGrafter"/>
</dbReference>
<organism evidence="5 6">
    <name type="scientific">Campylobacter fetus</name>
    <dbReference type="NCBI Taxonomy" id="196"/>
    <lineage>
        <taxon>Bacteria</taxon>
        <taxon>Pseudomonadati</taxon>
        <taxon>Campylobacterota</taxon>
        <taxon>Epsilonproteobacteria</taxon>
        <taxon>Campylobacterales</taxon>
        <taxon>Campylobacteraceae</taxon>
        <taxon>Campylobacter</taxon>
    </lineage>
</organism>
<keyword evidence="3" id="KW-0687">Ribonucleoprotein</keyword>
<gene>
    <name evidence="5" type="ORF">CX802_03735</name>
</gene>
<dbReference type="PANTHER" id="PTHR10724:SF7">
    <property type="entry name" value="SMALL RIBOSOMAL SUBUNIT PROTEIN BS1C"/>
    <property type="match status" value="1"/>
</dbReference>
<feature type="domain" description="S1 motif" evidence="4">
    <location>
        <begin position="35"/>
        <end position="99"/>
    </location>
</feature>
<dbReference type="PRINTS" id="PR00681">
    <property type="entry name" value="RIBOSOMALS1"/>
</dbReference>
<dbReference type="InterPro" id="IPR012340">
    <property type="entry name" value="NA-bd_OB-fold"/>
</dbReference>
<dbReference type="GO" id="GO:0006412">
    <property type="term" value="P:translation"/>
    <property type="evidence" value="ECO:0007669"/>
    <property type="project" value="TreeGrafter"/>
</dbReference>
<dbReference type="Gene3D" id="2.40.50.140">
    <property type="entry name" value="Nucleic acid-binding proteins"/>
    <property type="match status" value="5"/>
</dbReference>
<dbReference type="OMA" id="ISWDKNV"/>
<dbReference type="SMART" id="SM00316">
    <property type="entry name" value="S1"/>
    <property type="match status" value="6"/>
</dbReference>